<dbReference type="KEGG" id="acaf:CA12_30480"/>
<keyword evidence="3" id="KW-1185">Reference proteome</keyword>
<feature type="domain" description="Putative regulatory protein FmdB zinc ribbon" evidence="1">
    <location>
        <begin position="1"/>
        <end position="44"/>
    </location>
</feature>
<organism evidence="2 3">
    <name type="scientific">Alienimonas californiensis</name>
    <dbReference type="NCBI Taxonomy" id="2527989"/>
    <lineage>
        <taxon>Bacteria</taxon>
        <taxon>Pseudomonadati</taxon>
        <taxon>Planctomycetota</taxon>
        <taxon>Planctomycetia</taxon>
        <taxon>Planctomycetales</taxon>
        <taxon>Planctomycetaceae</taxon>
        <taxon>Alienimonas</taxon>
    </lineage>
</organism>
<dbReference type="SMART" id="SM00834">
    <property type="entry name" value="CxxC_CXXC_SSSS"/>
    <property type="match status" value="1"/>
</dbReference>
<dbReference type="Pfam" id="PF09723">
    <property type="entry name" value="Zn_ribbon_8"/>
    <property type="match status" value="1"/>
</dbReference>
<dbReference type="AlphaFoldDB" id="A0A517PC36"/>
<dbReference type="EMBL" id="CP036265">
    <property type="protein sequence ID" value="QDT16938.1"/>
    <property type="molecule type" value="Genomic_DNA"/>
</dbReference>
<evidence type="ECO:0000313" key="2">
    <source>
        <dbReference type="EMBL" id="QDT16938.1"/>
    </source>
</evidence>
<dbReference type="InterPro" id="IPR013429">
    <property type="entry name" value="Regulatory_FmdB_Zinc_ribbon"/>
</dbReference>
<dbReference type="Proteomes" id="UP000318741">
    <property type="component" value="Chromosome"/>
</dbReference>
<dbReference type="NCBIfam" id="TIGR02605">
    <property type="entry name" value="CxxC_CxxC_SSSS"/>
    <property type="match status" value="1"/>
</dbReference>
<dbReference type="RefSeq" id="WP_145359854.1">
    <property type="nucleotide sequence ID" value="NZ_CP036265.1"/>
</dbReference>
<proteinExistence type="predicted"/>
<dbReference type="OrthoDB" id="9813321at2"/>
<accession>A0A517PC36</accession>
<name>A0A517PC36_9PLAN</name>
<protein>
    <submittedName>
        <fullName evidence="2">Zinc ribbon domain protein</fullName>
    </submittedName>
</protein>
<evidence type="ECO:0000259" key="1">
    <source>
        <dbReference type="SMART" id="SM00834"/>
    </source>
</evidence>
<sequence length="78" mass="8051">MPLFEYRCRSCDARFEALVRGAAPDKAEVNCEACDSAEVERLMSAPAAPARGTLLPLAGGCPPPQAGPCGTGCCRLPG</sequence>
<evidence type="ECO:0000313" key="3">
    <source>
        <dbReference type="Proteomes" id="UP000318741"/>
    </source>
</evidence>
<gene>
    <name evidence="2" type="ORF">CA12_30480</name>
</gene>
<reference evidence="2 3" key="1">
    <citation type="submission" date="2019-02" db="EMBL/GenBank/DDBJ databases">
        <title>Deep-cultivation of Planctomycetes and their phenomic and genomic characterization uncovers novel biology.</title>
        <authorList>
            <person name="Wiegand S."/>
            <person name="Jogler M."/>
            <person name="Boedeker C."/>
            <person name="Pinto D."/>
            <person name="Vollmers J."/>
            <person name="Rivas-Marin E."/>
            <person name="Kohn T."/>
            <person name="Peeters S.H."/>
            <person name="Heuer A."/>
            <person name="Rast P."/>
            <person name="Oberbeckmann S."/>
            <person name="Bunk B."/>
            <person name="Jeske O."/>
            <person name="Meyerdierks A."/>
            <person name="Storesund J.E."/>
            <person name="Kallscheuer N."/>
            <person name="Luecker S."/>
            <person name="Lage O.M."/>
            <person name="Pohl T."/>
            <person name="Merkel B.J."/>
            <person name="Hornburger P."/>
            <person name="Mueller R.-W."/>
            <person name="Bruemmer F."/>
            <person name="Labrenz M."/>
            <person name="Spormann A.M."/>
            <person name="Op den Camp H."/>
            <person name="Overmann J."/>
            <person name="Amann R."/>
            <person name="Jetten M.S.M."/>
            <person name="Mascher T."/>
            <person name="Medema M.H."/>
            <person name="Devos D.P."/>
            <person name="Kaster A.-K."/>
            <person name="Ovreas L."/>
            <person name="Rohde M."/>
            <person name="Galperin M.Y."/>
            <person name="Jogler C."/>
        </authorList>
    </citation>
    <scope>NUCLEOTIDE SEQUENCE [LARGE SCALE GENOMIC DNA]</scope>
    <source>
        <strain evidence="2 3">CA12</strain>
    </source>
</reference>